<keyword evidence="8 9" id="KW-0472">Membrane</keyword>
<dbReference type="InterPro" id="IPR036640">
    <property type="entry name" value="ABC1_TM_sf"/>
</dbReference>
<dbReference type="SUPFAM" id="SSF90123">
    <property type="entry name" value="ABC transporter transmembrane region"/>
    <property type="match status" value="1"/>
</dbReference>
<name>A0AAJ5VSS7_9HYPH</name>
<feature type="transmembrane region" description="Helical" evidence="9">
    <location>
        <begin position="252"/>
        <end position="271"/>
    </location>
</feature>
<evidence type="ECO:0000256" key="7">
    <source>
        <dbReference type="ARBA" id="ARBA00022989"/>
    </source>
</evidence>
<organism evidence="12 13">
    <name type="scientific">Candidatus Devosia phytovorans</name>
    <dbReference type="NCBI Taxonomy" id="3121372"/>
    <lineage>
        <taxon>Bacteria</taxon>
        <taxon>Pseudomonadati</taxon>
        <taxon>Pseudomonadota</taxon>
        <taxon>Alphaproteobacteria</taxon>
        <taxon>Hyphomicrobiales</taxon>
        <taxon>Devosiaceae</taxon>
        <taxon>Devosia</taxon>
    </lineage>
</organism>
<gene>
    <name evidence="12" type="ORF">P0Y65_12295</name>
</gene>
<dbReference type="Pfam" id="PF00005">
    <property type="entry name" value="ABC_tran"/>
    <property type="match status" value="1"/>
</dbReference>
<keyword evidence="6 12" id="KW-0067">ATP-binding</keyword>
<evidence type="ECO:0000256" key="9">
    <source>
        <dbReference type="SAM" id="Phobius"/>
    </source>
</evidence>
<dbReference type="PANTHER" id="PTHR24221:SF397">
    <property type="entry name" value="ABC TRANSPORTER, ATP-BINDING TRANSMEMBRANE PROTEIN"/>
    <property type="match status" value="1"/>
</dbReference>
<dbReference type="InterPro" id="IPR003439">
    <property type="entry name" value="ABC_transporter-like_ATP-bd"/>
</dbReference>
<feature type="transmembrane region" description="Helical" evidence="9">
    <location>
        <begin position="277"/>
        <end position="297"/>
    </location>
</feature>
<comment type="similarity">
    <text evidence="2">Belongs to the ABC transporter superfamily.</text>
</comment>
<feature type="transmembrane region" description="Helical" evidence="9">
    <location>
        <begin position="68"/>
        <end position="87"/>
    </location>
</feature>
<dbReference type="PROSITE" id="PS50929">
    <property type="entry name" value="ABC_TM1F"/>
    <property type="match status" value="1"/>
</dbReference>
<dbReference type="SUPFAM" id="SSF52540">
    <property type="entry name" value="P-loop containing nucleoside triphosphate hydrolases"/>
    <property type="match status" value="1"/>
</dbReference>
<dbReference type="SMART" id="SM00382">
    <property type="entry name" value="AAA"/>
    <property type="match status" value="1"/>
</dbReference>
<protein>
    <submittedName>
        <fullName evidence="12">ABC transporter ATP-binding protein</fullName>
    </submittedName>
</protein>
<comment type="subcellular location">
    <subcellularLocation>
        <location evidence="1">Cell membrane</location>
        <topology evidence="1">Multi-pass membrane protein</topology>
    </subcellularLocation>
</comment>
<dbReference type="FunFam" id="3.40.50.300:FF:000287">
    <property type="entry name" value="Multidrug ABC transporter ATP-binding protein"/>
    <property type="match status" value="1"/>
</dbReference>
<evidence type="ECO:0000259" key="10">
    <source>
        <dbReference type="PROSITE" id="PS50893"/>
    </source>
</evidence>
<sequence length="600" mass="64106">MSTAETDAAKPDYLASFKLLASQLGPSRGAFVSSILLATISVIFELTPIWVVYRLVEAVVAGNTDLSFFLVHAGIALGAILLQGLTFGTATALSHRVAFDVIYRIRTTMARHMAKLPLGYFADRRSGDAKKLIIDEPESLELVIAHGLPEGTSALATWFAVSIWLAVVDWRMALASIVMTPIAFAALVLGMSGTGARMVEYKNAAGRMNASIVEYLAGMAVVKIFNRSGESFAETADAVRDYTRVETEWGRAYLPLGGTFYALVLSAITVILPVGAWLMVAGQLDLVTLLFFVVLGANYSQPLMKLFGQFHSFAHVSMGATQVLDMLGASPQSDSGARIALQHHDVCFEDVGFGYGGHDVLHQVSFTARAGEVTALVGPSGSGKSTIASLVPRFWDVREGRVTLGGVDVRDIGLEQLMDDVAFVFQNTFLFSDTIAANIRFGNPDASLEEVMAAASAARAHDFIMALPQGYDTPLGEQGKSLSGGERQRLAIARAILKNAPVIVLDEATAFADPDNEAAIQDAIGALTAGKTLIVVAHRLHTIRDAGQILVVDGGRIVERGRHDELVASGGLYARLWQDYTATQSITLRDISGAPAEAAQ</sequence>
<dbReference type="PANTHER" id="PTHR24221">
    <property type="entry name" value="ATP-BINDING CASSETTE SUB-FAMILY B"/>
    <property type="match status" value="1"/>
</dbReference>
<keyword evidence="5" id="KW-0547">Nucleotide-binding</keyword>
<evidence type="ECO:0000313" key="12">
    <source>
        <dbReference type="EMBL" id="WEK02987.1"/>
    </source>
</evidence>
<dbReference type="GO" id="GO:0016887">
    <property type="term" value="F:ATP hydrolysis activity"/>
    <property type="evidence" value="ECO:0007669"/>
    <property type="project" value="InterPro"/>
</dbReference>
<evidence type="ECO:0000256" key="1">
    <source>
        <dbReference type="ARBA" id="ARBA00004651"/>
    </source>
</evidence>
<dbReference type="GO" id="GO:0034040">
    <property type="term" value="F:ATPase-coupled lipid transmembrane transporter activity"/>
    <property type="evidence" value="ECO:0007669"/>
    <property type="project" value="TreeGrafter"/>
</dbReference>
<feature type="domain" description="ABC transporter" evidence="10">
    <location>
        <begin position="346"/>
        <end position="579"/>
    </location>
</feature>
<evidence type="ECO:0000313" key="13">
    <source>
        <dbReference type="Proteomes" id="UP001217476"/>
    </source>
</evidence>
<evidence type="ECO:0000256" key="5">
    <source>
        <dbReference type="ARBA" id="ARBA00022741"/>
    </source>
</evidence>
<feature type="domain" description="ABC transmembrane type-1" evidence="11">
    <location>
        <begin position="34"/>
        <end position="315"/>
    </location>
</feature>
<feature type="transmembrane region" description="Helical" evidence="9">
    <location>
        <begin position="30"/>
        <end position="56"/>
    </location>
</feature>
<dbReference type="PROSITE" id="PS50893">
    <property type="entry name" value="ABC_TRANSPORTER_2"/>
    <property type="match status" value="1"/>
</dbReference>
<dbReference type="Gene3D" id="3.40.50.300">
    <property type="entry name" value="P-loop containing nucleotide triphosphate hydrolases"/>
    <property type="match status" value="1"/>
</dbReference>
<dbReference type="AlphaFoldDB" id="A0AAJ5VSS7"/>
<dbReference type="Proteomes" id="UP001217476">
    <property type="component" value="Chromosome"/>
</dbReference>
<reference evidence="12" key="1">
    <citation type="submission" date="2023-03" db="EMBL/GenBank/DDBJ databases">
        <title>Andean soil-derived lignocellulolytic bacterial consortium as a source of novel taxa and putative plastic-active enzymes.</title>
        <authorList>
            <person name="Diaz-Garcia L."/>
            <person name="Chuvochina M."/>
            <person name="Feuerriegel G."/>
            <person name="Bunk B."/>
            <person name="Sproer C."/>
            <person name="Streit W.R."/>
            <person name="Rodriguez L.M."/>
            <person name="Overmann J."/>
            <person name="Jimenez D.J."/>
        </authorList>
    </citation>
    <scope>NUCLEOTIDE SEQUENCE</scope>
    <source>
        <strain evidence="12">MAG 4196</strain>
    </source>
</reference>
<evidence type="ECO:0000256" key="2">
    <source>
        <dbReference type="ARBA" id="ARBA00005417"/>
    </source>
</evidence>
<evidence type="ECO:0000256" key="3">
    <source>
        <dbReference type="ARBA" id="ARBA00022448"/>
    </source>
</evidence>
<proteinExistence type="inferred from homology"/>
<dbReference type="InterPro" id="IPR003593">
    <property type="entry name" value="AAA+_ATPase"/>
</dbReference>
<keyword evidence="7 9" id="KW-1133">Transmembrane helix</keyword>
<dbReference type="GO" id="GO:0005886">
    <property type="term" value="C:plasma membrane"/>
    <property type="evidence" value="ECO:0007669"/>
    <property type="project" value="UniProtKB-SubCell"/>
</dbReference>
<dbReference type="GO" id="GO:0005524">
    <property type="term" value="F:ATP binding"/>
    <property type="evidence" value="ECO:0007669"/>
    <property type="project" value="UniProtKB-KW"/>
</dbReference>
<dbReference type="Gene3D" id="1.20.1560.10">
    <property type="entry name" value="ABC transporter type 1, transmembrane domain"/>
    <property type="match status" value="1"/>
</dbReference>
<dbReference type="PROSITE" id="PS00211">
    <property type="entry name" value="ABC_TRANSPORTER_1"/>
    <property type="match status" value="1"/>
</dbReference>
<evidence type="ECO:0000256" key="6">
    <source>
        <dbReference type="ARBA" id="ARBA00022840"/>
    </source>
</evidence>
<evidence type="ECO:0000256" key="8">
    <source>
        <dbReference type="ARBA" id="ARBA00023136"/>
    </source>
</evidence>
<feature type="transmembrane region" description="Helical" evidence="9">
    <location>
        <begin position="172"/>
        <end position="192"/>
    </location>
</feature>
<dbReference type="InterPro" id="IPR011527">
    <property type="entry name" value="ABC1_TM_dom"/>
</dbReference>
<dbReference type="InterPro" id="IPR017871">
    <property type="entry name" value="ABC_transporter-like_CS"/>
</dbReference>
<keyword evidence="4 9" id="KW-0812">Transmembrane</keyword>
<dbReference type="InterPro" id="IPR039421">
    <property type="entry name" value="Type_1_exporter"/>
</dbReference>
<dbReference type="Pfam" id="PF00664">
    <property type="entry name" value="ABC_membrane"/>
    <property type="match status" value="1"/>
</dbReference>
<accession>A0AAJ5VSS7</accession>
<evidence type="ECO:0000259" key="11">
    <source>
        <dbReference type="PROSITE" id="PS50929"/>
    </source>
</evidence>
<keyword evidence="3" id="KW-0813">Transport</keyword>
<dbReference type="GO" id="GO:0140359">
    <property type="term" value="F:ABC-type transporter activity"/>
    <property type="evidence" value="ECO:0007669"/>
    <property type="project" value="InterPro"/>
</dbReference>
<evidence type="ECO:0000256" key="4">
    <source>
        <dbReference type="ARBA" id="ARBA00022692"/>
    </source>
</evidence>
<dbReference type="InterPro" id="IPR027417">
    <property type="entry name" value="P-loop_NTPase"/>
</dbReference>
<dbReference type="EMBL" id="CP119312">
    <property type="protein sequence ID" value="WEK02987.1"/>
    <property type="molecule type" value="Genomic_DNA"/>
</dbReference>